<name>V4P3H0_9CAUL</name>
<feature type="chain" id="PRO_5004726687" evidence="1">
    <location>
        <begin position="21"/>
        <end position="165"/>
    </location>
</feature>
<gene>
    <name evidence="2" type="ORF">ABENE_15895</name>
</gene>
<evidence type="ECO:0000256" key="1">
    <source>
        <dbReference type="SAM" id="SignalP"/>
    </source>
</evidence>
<dbReference type="AlphaFoldDB" id="V4P3H0"/>
<evidence type="ECO:0000313" key="3">
    <source>
        <dbReference type="Proteomes" id="UP000017837"/>
    </source>
</evidence>
<dbReference type="RefSeq" id="WP_018081550.1">
    <property type="nucleotide sequence ID" value="NZ_AQWM01000006.1"/>
</dbReference>
<comment type="caution">
    <text evidence="2">The sequence shown here is derived from an EMBL/GenBank/DDBJ whole genome shotgun (WGS) entry which is preliminary data.</text>
</comment>
<keyword evidence="3" id="KW-1185">Reference proteome</keyword>
<dbReference type="OrthoDB" id="9978800at2"/>
<dbReference type="PATRIC" id="fig|1121022.4.peg.3232"/>
<keyword evidence="1" id="KW-0732">Signal</keyword>
<reference evidence="2 3" key="1">
    <citation type="journal article" date="2014" name="Nature">
        <title>Sequential evolution of bacterial morphology by co-option of a developmental regulator.</title>
        <authorList>
            <person name="Jiang C."/>
            <person name="Brown P.J."/>
            <person name="Ducret A."/>
            <person name="Brun Y.V."/>
        </authorList>
    </citation>
    <scope>NUCLEOTIDE SEQUENCE [LARGE SCALE GENOMIC DNA]</scope>
    <source>
        <strain evidence="2 3">DSM 16100</strain>
    </source>
</reference>
<feature type="signal peptide" evidence="1">
    <location>
        <begin position="1"/>
        <end position="20"/>
    </location>
</feature>
<organism evidence="2 3">
    <name type="scientific">Asticcacaulis benevestitus DSM 16100 = ATCC BAA-896</name>
    <dbReference type="NCBI Taxonomy" id="1121022"/>
    <lineage>
        <taxon>Bacteria</taxon>
        <taxon>Pseudomonadati</taxon>
        <taxon>Pseudomonadota</taxon>
        <taxon>Alphaproteobacteria</taxon>
        <taxon>Caulobacterales</taxon>
        <taxon>Caulobacteraceae</taxon>
        <taxon>Asticcacaulis</taxon>
    </lineage>
</organism>
<dbReference type="EMBL" id="AWGB01000037">
    <property type="protein sequence ID" value="ESQ88527.1"/>
    <property type="molecule type" value="Genomic_DNA"/>
</dbReference>
<proteinExistence type="predicted"/>
<accession>V4P3H0</accession>
<evidence type="ECO:0000313" key="2">
    <source>
        <dbReference type="EMBL" id="ESQ88527.1"/>
    </source>
</evidence>
<dbReference type="STRING" id="1121022.GCA_000376105_01883"/>
<protein>
    <submittedName>
        <fullName evidence="2">Uncharacterized protein</fullName>
    </submittedName>
</protein>
<dbReference type="Proteomes" id="UP000017837">
    <property type="component" value="Unassembled WGS sequence"/>
</dbReference>
<sequence>MRQFTINCVVLLALTTPVMAAATCKPSPKVSAYLNTQPSWHIRSHHQLSSDDRTLWQRYRPDSCLGLAQADLSGNGHLSSALVLEKGEQTRLIILLERQGKLEEKPIKAQGRYVVHTAQPGVTYEFKTRKRYDLKHQSFVFEVMEARAEQYYWRDGKLSSILITD</sequence>